<sequence length="100" mass="10520">MWSVHFLGILLSTAKAPTSPSFPSPSLVLSQVLLSVLHQVPLRAGHGLPSSKLLCRGSGVRPADRPRTSQGHKDPISLPLARREGPTQGHPAGSCRASIS</sequence>
<reference evidence="3 4" key="1">
    <citation type="submission" date="2018-01" db="EMBL/GenBank/DDBJ databases">
        <title>Comparison of the Chinese Bamboo Partridge and Red Junglefowl genome sequences highlights the importance of demography in genome evolution.</title>
        <authorList>
            <person name="Tiley G.P."/>
            <person name="Kimball R.T."/>
            <person name="Braun E.L."/>
            <person name="Burleigh J.G."/>
        </authorList>
    </citation>
    <scope>NUCLEOTIDE SEQUENCE [LARGE SCALE GENOMIC DNA]</scope>
    <source>
        <strain evidence="3">RTK389</strain>
        <tissue evidence="3">Blood</tissue>
    </source>
</reference>
<dbReference type="Proteomes" id="UP000237246">
    <property type="component" value="Unassembled WGS sequence"/>
</dbReference>
<feature type="signal peptide" evidence="2">
    <location>
        <begin position="1"/>
        <end position="20"/>
    </location>
</feature>
<accession>A0A2P4SLC7</accession>
<evidence type="ECO:0000313" key="4">
    <source>
        <dbReference type="Proteomes" id="UP000237246"/>
    </source>
</evidence>
<evidence type="ECO:0000256" key="1">
    <source>
        <dbReference type="SAM" id="MobiDB-lite"/>
    </source>
</evidence>
<evidence type="ECO:0000313" key="3">
    <source>
        <dbReference type="EMBL" id="POI24903.1"/>
    </source>
</evidence>
<organism evidence="3 4">
    <name type="scientific">Bambusicola thoracicus</name>
    <name type="common">Chinese bamboo-partridge</name>
    <name type="synonym">Perdix thoracica</name>
    <dbReference type="NCBI Taxonomy" id="9083"/>
    <lineage>
        <taxon>Eukaryota</taxon>
        <taxon>Metazoa</taxon>
        <taxon>Chordata</taxon>
        <taxon>Craniata</taxon>
        <taxon>Vertebrata</taxon>
        <taxon>Euteleostomi</taxon>
        <taxon>Archelosauria</taxon>
        <taxon>Archosauria</taxon>
        <taxon>Dinosauria</taxon>
        <taxon>Saurischia</taxon>
        <taxon>Theropoda</taxon>
        <taxon>Coelurosauria</taxon>
        <taxon>Aves</taxon>
        <taxon>Neognathae</taxon>
        <taxon>Galloanserae</taxon>
        <taxon>Galliformes</taxon>
        <taxon>Phasianidae</taxon>
        <taxon>Perdicinae</taxon>
        <taxon>Bambusicola</taxon>
    </lineage>
</organism>
<gene>
    <name evidence="3" type="ORF">CIB84_011347</name>
</gene>
<comment type="caution">
    <text evidence="3">The sequence shown here is derived from an EMBL/GenBank/DDBJ whole genome shotgun (WGS) entry which is preliminary data.</text>
</comment>
<feature type="compositionally biased region" description="Basic and acidic residues" evidence="1">
    <location>
        <begin position="62"/>
        <end position="85"/>
    </location>
</feature>
<proteinExistence type="predicted"/>
<dbReference type="EMBL" id="PPHD01037788">
    <property type="protein sequence ID" value="POI24903.1"/>
    <property type="molecule type" value="Genomic_DNA"/>
</dbReference>
<name>A0A2P4SLC7_BAMTH</name>
<dbReference type="AlphaFoldDB" id="A0A2P4SLC7"/>
<keyword evidence="4" id="KW-1185">Reference proteome</keyword>
<feature type="region of interest" description="Disordered" evidence="1">
    <location>
        <begin position="45"/>
        <end position="100"/>
    </location>
</feature>
<protein>
    <submittedName>
        <fullName evidence="3">Uncharacterized protein</fullName>
    </submittedName>
</protein>
<feature type="chain" id="PRO_5015165137" evidence="2">
    <location>
        <begin position="21"/>
        <end position="100"/>
    </location>
</feature>
<keyword evidence="2" id="KW-0732">Signal</keyword>
<evidence type="ECO:0000256" key="2">
    <source>
        <dbReference type="SAM" id="SignalP"/>
    </source>
</evidence>